<keyword evidence="2" id="KW-0479">Metal-binding</keyword>
<keyword evidence="10" id="KW-1185">Reference proteome</keyword>
<evidence type="ECO:0000256" key="1">
    <source>
        <dbReference type="ARBA" id="ARBA00001941"/>
    </source>
</evidence>
<dbReference type="Gene3D" id="3.20.20.370">
    <property type="entry name" value="Glycoside hydrolase/deacetylase"/>
    <property type="match status" value="1"/>
</dbReference>
<evidence type="ECO:0000256" key="6">
    <source>
        <dbReference type="ARBA" id="ARBA00023285"/>
    </source>
</evidence>
<keyword evidence="5" id="KW-0119">Carbohydrate metabolism</keyword>
<name>A0ABR1WC86_9PEZI</name>
<evidence type="ECO:0000256" key="4">
    <source>
        <dbReference type="ARBA" id="ARBA00022801"/>
    </source>
</evidence>
<comment type="cofactor">
    <cofactor evidence="1">
        <name>Co(2+)</name>
        <dbReference type="ChEBI" id="CHEBI:48828"/>
    </cofactor>
</comment>
<dbReference type="PROSITE" id="PS51677">
    <property type="entry name" value="NODB"/>
    <property type="match status" value="1"/>
</dbReference>
<accession>A0ABR1WC86</accession>
<proteinExistence type="predicted"/>
<feature type="compositionally biased region" description="Acidic residues" evidence="7">
    <location>
        <begin position="172"/>
        <end position="184"/>
    </location>
</feature>
<feature type="domain" description="NodB homology" evidence="8">
    <location>
        <begin position="584"/>
        <end position="772"/>
    </location>
</feature>
<gene>
    <name evidence="9" type="ORF">PG997_007561</name>
</gene>
<evidence type="ECO:0000256" key="2">
    <source>
        <dbReference type="ARBA" id="ARBA00022723"/>
    </source>
</evidence>
<dbReference type="Pfam" id="PF01522">
    <property type="entry name" value="Polysacc_deac_1"/>
    <property type="match status" value="1"/>
</dbReference>
<keyword evidence="4 9" id="KW-0378">Hydrolase</keyword>
<dbReference type="GO" id="GO:0016787">
    <property type="term" value="F:hydrolase activity"/>
    <property type="evidence" value="ECO:0007669"/>
    <property type="project" value="UniProtKB-KW"/>
</dbReference>
<sequence length="786" mass="87101">MNATSVDGGVLTFTPSETVESYIYEQFGCTTAIAQGYDTISFDIKGPAAASVSLEIQTQPNCDPETTEYNSTYFTIDGLSGALETIQVPLSSWPDANLNGVIGFLWYGFSKGLTGTDNVWQLDNVQLLCGGTPAPPPPPTTDPVTVTVSPPSPPPPPTTTRRPTSTCRWWDWDCDGDDDDDDDWDRVPRPTAPPGPPKPTGPPGPPAVQRREIEERERATELATRQDECSLLAIDDFESQSRLTFLFYNALLKSSSDDGTMKSVVVRNNKVTFTPQNTDSYWYSQVGCMDARAYGGISLRITAPAGSQFDVQLGSTRGACGTEDTKSVTLTTRQLGWTFDGTERLYSIPFSKFSGVDLSKLETFYISNLKRPVTFGPLAMYCGDTVREFVVKPPIQPSEPTATVGAPPSRATNIVVDQFKNADTNALGEWHGGDEGLDLTFRNNKMTLKTNDSDLMWNTQLTEKCRDMRDWQDAYLHIAYSGSNKFSIALQQHNEKCDDSIQPFPETWDSLEAARYSDGGDIYIPMNHFNVNFERLVGFALKGFYTTDATVFSKLEIVNQVPRGWTVPEKLPSGQFVFACKRPNSFAFAIDDGDPAFARQVMDTIKDEGIKVTFFTVGAALQDPSTNLSSLYNDMAARGHQVAMHSYTHPALEGLPDEASIDWEYSNMIRAVAATFDGMHTPYFRAPFGTEGARMRQRLAAVIDDPYIVQWSVDVEDWLWAESDTPEKQLDAFKRDVDKGGNLVVMHYLYPSTVGYLKQFIQIAKATGKQLMRVDQCMMDPNAPPL</sequence>
<evidence type="ECO:0000313" key="10">
    <source>
        <dbReference type="Proteomes" id="UP001433268"/>
    </source>
</evidence>
<dbReference type="GeneID" id="92044936"/>
<evidence type="ECO:0000256" key="7">
    <source>
        <dbReference type="SAM" id="MobiDB-lite"/>
    </source>
</evidence>
<keyword evidence="6" id="KW-0170">Cobalt</keyword>
<keyword evidence="3" id="KW-0732">Signal</keyword>
<feature type="region of interest" description="Disordered" evidence="7">
    <location>
        <begin position="131"/>
        <end position="209"/>
    </location>
</feature>
<reference evidence="9 10" key="1">
    <citation type="submission" date="2023-01" db="EMBL/GenBank/DDBJ databases">
        <title>Analysis of 21 Apiospora genomes using comparative genomics revels a genus with tremendous synthesis potential of carbohydrate active enzymes and secondary metabolites.</title>
        <authorList>
            <person name="Sorensen T."/>
        </authorList>
    </citation>
    <scope>NUCLEOTIDE SEQUENCE [LARGE SCALE GENOMIC DNA]</scope>
    <source>
        <strain evidence="9 10">CBS 114990</strain>
    </source>
</reference>
<dbReference type="PANTHER" id="PTHR46471:SF6">
    <property type="entry name" value="GLYCOSYL HYDROLASE"/>
    <property type="match status" value="1"/>
</dbReference>
<dbReference type="EMBL" id="JAQQWN010000006">
    <property type="protein sequence ID" value="KAK8079743.1"/>
    <property type="molecule type" value="Genomic_DNA"/>
</dbReference>
<evidence type="ECO:0000259" key="8">
    <source>
        <dbReference type="PROSITE" id="PS51677"/>
    </source>
</evidence>
<evidence type="ECO:0000313" key="9">
    <source>
        <dbReference type="EMBL" id="KAK8079743.1"/>
    </source>
</evidence>
<organism evidence="9 10">
    <name type="scientific">Apiospora hydei</name>
    <dbReference type="NCBI Taxonomy" id="1337664"/>
    <lineage>
        <taxon>Eukaryota</taxon>
        <taxon>Fungi</taxon>
        <taxon>Dikarya</taxon>
        <taxon>Ascomycota</taxon>
        <taxon>Pezizomycotina</taxon>
        <taxon>Sordariomycetes</taxon>
        <taxon>Xylariomycetidae</taxon>
        <taxon>Amphisphaeriales</taxon>
        <taxon>Apiosporaceae</taxon>
        <taxon>Apiospora</taxon>
    </lineage>
</organism>
<evidence type="ECO:0000256" key="3">
    <source>
        <dbReference type="ARBA" id="ARBA00022729"/>
    </source>
</evidence>
<feature type="compositionally biased region" description="Pro residues" evidence="7">
    <location>
        <begin position="190"/>
        <end position="206"/>
    </location>
</feature>
<dbReference type="InterPro" id="IPR011330">
    <property type="entry name" value="Glyco_hydro/deAcase_b/a-brl"/>
</dbReference>
<comment type="caution">
    <text evidence="9">The sequence shown here is derived from an EMBL/GenBank/DDBJ whole genome shotgun (WGS) entry which is preliminary data.</text>
</comment>
<dbReference type="PANTHER" id="PTHR46471">
    <property type="entry name" value="CHITIN DEACETYLASE"/>
    <property type="match status" value="1"/>
</dbReference>
<dbReference type="InterPro" id="IPR002509">
    <property type="entry name" value="NODB_dom"/>
</dbReference>
<evidence type="ECO:0000256" key="5">
    <source>
        <dbReference type="ARBA" id="ARBA00023277"/>
    </source>
</evidence>
<dbReference type="Proteomes" id="UP001433268">
    <property type="component" value="Unassembled WGS sequence"/>
</dbReference>
<dbReference type="SUPFAM" id="SSF88713">
    <property type="entry name" value="Glycoside hydrolase/deacetylase"/>
    <property type="match status" value="1"/>
</dbReference>
<dbReference type="RefSeq" id="XP_066667218.1">
    <property type="nucleotide sequence ID" value="XM_066811876.1"/>
</dbReference>
<protein>
    <submittedName>
        <fullName evidence="9">Glycosyl hydrolase</fullName>
    </submittedName>
</protein>
<dbReference type="CDD" id="cd10917">
    <property type="entry name" value="CE4_NodB_like_6s_7s"/>
    <property type="match status" value="1"/>
</dbReference>